<dbReference type="InterPro" id="IPR056993">
    <property type="entry name" value="TRIP4_3rd_dom"/>
</dbReference>
<dbReference type="SMART" id="SM01022">
    <property type="entry name" value="ASCH"/>
    <property type="match status" value="1"/>
</dbReference>
<dbReference type="AlphaFoldDB" id="A0A8S3UDG4"/>
<dbReference type="EMBL" id="CAJPWZ010002721">
    <property type="protein sequence ID" value="CAG2243948.1"/>
    <property type="molecule type" value="Genomic_DNA"/>
</dbReference>
<dbReference type="Pfam" id="PF23134">
    <property type="entry name" value="TRIP4_3rd"/>
    <property type="match status" value="1"/>
</dbReference>
<organism evidence="3 4">
    <name type="scientific">Mytilus edulis</name>
    <name type="common">Blue mussel</name>
    <dbReference type="NCBI Taxonomy" id="6550"/>
    <lineage>
        <taxon>Eukaryota</taxon>
        <taxon>Metazoa</taxon>
        <taxon>Spiralia</taxon>
        <taxon>Lophotrochozoa</taxon>
        <taxon>Mollusca</taxon>
        <taxon>Bivalvia</taxon>
        <taxon>Autobranchia</taxon>
        <taxon>Pteriomorphia</taxon>
        <taxon>Mytilida</taxon>
        <taxon>Mytiloidea</taxon>
        <taxon>Mytilidae</taxon>
        <taxon>Mytilinae</taxon>
        <taxon>Mytilus</taxon>
    </lineage>
</organism>
<dbReference type="Pfam" id="PF23135">
    <property type="entry name" value="TRI4_N"/>
    <property type="match status" value="1"/>
</dbReference>
<reference evidence="3" key="1">
    <citation type="submission" date="2021-03" db="EMBL/GenBank/DDBJ databases">
        <authorList>
            <person name="Bekaert M."/>
        </authorList>
    </citation>
    <scope>NUCLEOTIDE SEQUENCE</scope>
</reference>
<feature type="compositionally biased region" description="Polar residues" evidence="1">
    <location>
        <begin position="110"/>
        <end position="125"/>
    </location>
</feature>
<dbReference type="GO" id="GO:0005634">
    <property type="term" value="C:nucleus"/>
    <property type="evidence" value="ECO:0007669"/>
    <property type="project" value="InterPro"/>
</dbReference>
<evidence type="ECO:0000259" key="2">
    <source>
        <dbReference type="SMART" id="SM01022"/>
    </source>
</evidence>
<dbReference type="Proteomes" id="UP000683360">
    <property type="component" value="Unassembled WGS sequence"/>
</dbReference>
<dbReference type="OrthoDB" id="338816at2759"/>
<dbReference type="InterPro" id="IPR009349">
    <property type="entry name" value="TRIP4/RQT4_C2HC5_Znf"/>
</dbReference>
<dbReference type="Gene3D" id="2.30.130.30">
    <property type="entry name" value="Hypothetical protein"/>
    <property type="match status" value="1"/>
</dbReference>
<dbReference type="InterPro" id="IPR056994">
    <property type="entry name" value="TRI4_N"/>
</dbReference>
<dbReference type="FunFam" id="2.30.130.30:FF:000006">
    <property type="entry name" value="Putative_zinc_finger_motif_-_C2HC5-type /ASCH_domain_containing_protein_-_putative"/>
    <property type="match status" value="1"/>
</dbReference>
<dbReference type="PANTHER" id="PTHR12963">
    <property type="entry name" value="THYROID RECEPTOR INTERACTING PROTEIN RELATED"/>
    <property type="match status" value="1"/>
</dbReference>
<dbReference type="InterPro" id="IPR015947">
    <property type="entry name" value="PUA-like_sf"/>
</dbReference>
<dbReference type="GO" id="GO:0072344">
    <property type="term" value="P:rescue of stalled ribosome"/>
    <property type="evidence" value="ECO:0007669"/>
    <property type="project" value="InterPro"/>
</dbReference>
<evidence type="ECO:0000256" key="1">
    <source>
        <dbReference type="SAM" id="MobiDB-lite"/>
    </source>
</evidence>
<comment type="caution">
    <text evidence="3">The sequence shown here is derived from an EMBL/GenBank/DDBJ whole genome shotgun (WGS) entry which is preliminary data.</text>
</comment>
<dbReference type="Pfam" id="PF06221">
    <property type="entry name" value="zf-C2HC5"/>
    <property type="match status" value="1"/>
</dbReference>
<keyword evidence="4" id="KW-1185">Reference proteome</keyword>
<evidence type="ECO:0000313" key="4">
    <source>
        <dbReference type="Proteomes" id="UP000683360"/>
    </source>
</evidence>
<evidence type="ECO:0000313" key="3">
    <source>
        <dbReference type="EMBL" id="CAG2243948.1"/>
    </source>
</evidence>
<dbReference type="GO" id="GO:0008270">
    <property type="term" value="F:zinc ion binding"/>
    <property type="evidence" value="ECO:0007669"/>
    <property type="project" value="InterPro"/>
</dbReference>
<dbReference type="SUPFAM" id="SSF88697">
    <property type="entry name" value="PUA domain-like"/>
    <property type="match status" value="1"/>
</dbReference>
<sequence length="556" mass="63669">MATKIEDWMCEELEKLGIPASHENAHYILSIGSAEDLEEYMLELLDGSDPRVHKFIHELLIKWDPPEDGPEIIQVYRKPALGDEDGNSKKKTEKSNKHTDNQKKGLLNGATKSKSDSFPSAQLPSNDFKKKSKFVPLFSQEGQEKTVVKLQGRHACECQAAKHKLISNCTRCGRVVCEQEGSGPCLFCGHLVCTVEEQEVLSRGSKKSEQLRHRLMKDADRVQYVRDKKDFLPSSNSKINDGYQKALQHKDKLLDYDKTSARRTQVIDDESDYFATDSNRWLSNKEREKLRKREEELRSQRFASRKDRKITLDFAGRQVLEENNTVDMYNVNDEVVQEIQYGAKHKKPEFVHKEEDFDSITGIVNPNIKQHAPQFVDNKVSGKNSPANVVGPEKKKPVRIQDRELLQMSDDGHCLSMHQPWALLLVKGIKIHEGRSWYTPIRGRLWIAATAKSPSPQETVDVEQQYRYLLNDQKISFPTHYPVACLLGCVDLVDCLPQDEYRKKFPDGESISPYVFICENPQELVVKFPIKGKHKIYKLEGHIHQAAKKGLRSSSD</sequence>
<dbReference type="CDD" id="cd06554">
    <property type="entry name" value="ASCH_ASC-1_like"/>
    <property type="match status" value="1"/>
</dbReference>
<dbReference type="InterPro" id="IPR039128">
    <property type="entry name" value="TRIP4-like"/>
</dbReference>
<proteinExistence type="predicted"/>
<accession>A0A8S3UDG4</accession>
<feature type="region of interest" description="Disordered" evidence="1">
    <location>
        <begin position="377"/>
        <end position="396"/>
    </location>
</feature>
<dbReference type="InterPro" id="IPR007374">
    <property type="entry name" value="ASCH_domain"/>
</dbReference>
<feature type="domain" description="ASCH" evidence="2">
    <location>
        <begin position="415"/>
        <end position="526"/>
    </location>
</feature>
<feature type="region of interest" description="Disordered" evidence="1">
    <location>
        <begin position="77"/>
        <end position="127"/>
    </location>
</feature>
<dbReference type="Pfam" id="PF04266">
    <property type="entry name" value="ASCH"/>
    <property type="match status" value="1"/>
</dbReference>
<feature type="compositionally biased region" description="Basic and acidic residues" evidence="1">
    <location>
        <begin position="86"/>
        <end position="103"/>
    </location>
</feature>
<dbReference type="GO" id="GO:0180022">
    <property type="term" value="C:RQC-trigger complex"/>
    <property type="evidence" value="ECO:0007669"/>
    <property type="project" value="InterPro"/>
</dbReference>
<dbReference type="PANTHER" id="PTHR12963:SF4">
    <property type="entry name" value="ACTIVATING SIGNAL COINTEGRATOR 1"/>
    <property type="match status" value="1"/>
</dbReference>
<protein>
    <submittedName>
        <fullName evidence="3">TRIP4</fullName>
    </submittedName>
</protein>
<name>A0A8S3UDG4_MYTED</name>
<gene>
    <name evidence="3" type="ORF">MEDL_56032</name>
</gene>